<organism evidence="1 2">
    <name type="scientific">Lucilia cuprina</name>
    <name type="common">Green bottle fly</name>
    <name type="synonym">Australian sheep blowfly</name>
    <dbReference type="NCBI Taxonomy" id="7375"/>
    <lineage>
        <taxon>Eukaryota</taxon>
        <taxon>Metazoa</taxon>
        <taxon>Ecdysozoa</taxon>
        <taxon>Arthropoda</taxon>
        <taxon>Hexapoda</taxon>
        <taxon>Insecta</taxon>
        <taxon>Pterygota</taxon>
        <taxon>Neoptera</taxon>
        <taxon>Endopterygota</taxon>
        <taxon>Diptera</taxon>
        <taxon>Brachycera</taxon>
        <taxon>Muscomorpha</taxon>
        <taxon>Oestroidea</taxon>
        <taxon>Calliphoridae</taxon>
        <taxon>Luciliinae</taxon>
        <taxon>Lucilia</taxon>
    </lineage>
</organism>
<accession>A0A0L0C430</accession>
<sequence length="151" mass="18514">MGEKYIEKIVDLSHQIQKDESLELHNEADILEFKQNINNYIESYNMNSPFEVILYKTKHFVESILYYFQLTDEQLTSEFKFIVELLEKYKYQELEEECKNNIKIFIDGFKMKFEENKDYLDKPLLEWYERFSNIEEEGEQIMDLRKLAEYI</sequence>
<proteinExistence type="predicted"/>
<keyword evidence="2" id="KW-1185">Reference proteome</keyword>
<evidence type="ECO:0000313" key="2">
    <source>
        <dbReference type="Proteomes" id="UP000037069"/>
    </source>
</evidence>
<name>A0A0L0C430_LUCCU</name>
<reference evidence="1 2" key="1">
    <citation type="journal article" date="2015" name="Nat. Commun.">
        <title>Lucilia cuprina genome unlocks parasitic fly biology to underpin future interventions.</title>
        <authorList>
            <person name="Anstead C.A."/>
            <person name="Korhonen P.K."/>
            <person name="Young N.D."/>
            <person name="Hall R.S."/>
            <person name="Jex A.R."/>
            <person name="Murali S.C."/>
            <person name="Hughes D.S."/>
            <person name="Lee S.F."/>
            <person name="Perry T."/>
            <person name="Stroehlein A.J."/>
            <person name="Ansell B.R."/>
            <person name="Breugelmans B."/>
            <person name="Hofmann A."/>
            <person name="Qu J."/>
            <person name="Dugan S."/>
            <person name="Lee S.L."/>
            <person name="Chao H."/>
            <person name="Dinh H."/>
            <person name="Han Y."/>
            <person name="Doddapaneni H.V."/>
            <person name="Worley K.C."/>
            <person name="Muzny D.M."/>
            <person name="Ioannidis P."/>
            <person name="Waterhouse R.M."/>
            <person name="Zdobnov E.M."/>
            <person name="James P.J."/>
            <person name="Bagnall N.H."/>
            <person name="Kotze A.C."/>
            <person name="Gibbs R.A."/>
            <person name="Richards S."/>
            <person name="Batterham P."/>
            <person name="Gasser R.B."/>
        </authorList>
    </citation>
    <scope>NUCLEOTIDE SEQUENCE [LARGE SCALE GENOMIC DNA]</scope>
    <source>
        <strain evidence="1 2">LS</strain>
        <tissue evidence="1">Full body</tissue>
    </source>
</reference>
<dbReference type="Proteomes" id="UP000037069">
    <property type="component" value="Unassembled WGS sequence"/>
</dbReference>
<dbReference type="AlphaFoldDB" id="A0A0L0C430"/>
<dbReference type="EMBL" id="JRES01000933">
    <property type="protein sequence ID" value="KNC27113.1"/>
    <property type="molecule type" value="Genomic_DNA"/>
</dbReference>
<gene>
    <name evidence="1" type="ORF">FF38_12694</name>
</gene>
<comment type="caution">
    <text evidence="1">The sequence shown here is derived from an EMBL/GenBank/DDBJ whole genome shotgun (WGS) entry which is preliminary data.</text>
</comment>
<protein>
    <submittedName>
        <fullName evidence="1">Uncharacterized protein</fullName>
    </submittedName>
</protein>
<dbReference type="OrthoDB" id="7996582at2759"/>
<evidence type="ECO:0000313" key="1">
    <source>
        <dbReference type="EMBL" id="KNC27113.1"/>
    </source>
</evidence>